<evidence type="ECO:0000313" key="2">
    <source>
        <dbReference type="EMBL" id="NGP90080.1"/>
    </source>
</evidence>
<gene>
    <name evidence="2" type="ORF">G3569_17110</name>
</gene>
<accession>A0A6M1TP33</accession>
<evidence type="ECO:0000313" key="3">
    <source>
        <dbReference type="Proteomes" id="UP000479132"/>
    </source>
</evidence>
<dbReference type="RefSeq" id="WP_165271309.1">
    <property type="nucleotide sequence ID" value="NZ_JAALLS010000033.1"/>
</dbReference>
<protein>
    <submittedName>
        <fullName evidence="2">Uncharacterized protein</fullName>
    </submittedName>
</protein>
<sequence>MENLIDLKRKAKIVKFSVTFITLIFLGMAIPEVQARLCDYLVGGTFQGGKSVIVILIVGLLTLVLAASMGV</sequence>
<evidence type="ECO:0000256" key="1">
    <source>
        <dbReference type="SAM" id="Phobius"/>
    </source>
</evidence>
<reference evidence="2 3" key="1">
    <citation type="submission" date="2020-02" db="EMBL/GenBank/DDBJ databases">
        <title>Aliifodinibius halophilus 2W32, complete genome.</title>
        <authorList>
            <person name="Li Y."/>
            <person name="Wu S."/>
        </authorList>
    </citation>
    <scope>NUCLEOTIDE SEQUENCE [LARGE SCALE GENOMIC DNA]</scope>
    <source>
        <strain evidence="2 3">2W32</strain>
    </source>
</reference>
<proteinExistence type="predicted"/>
<keyword evidence="3" id="KW-1185">Reference proteome</keyword>
<feature type="transmembrane region" description="Helical" evidence="1">
    <location>
        <begin position="51"/>
        <end position="70"/>
    </location>
</feature>
<name>A0A6M1TP33_9BACT</name>
<dbReference type="EMBL" id="JAALLS010000033">
    <property type="protein sequence ID" value="NGP90080.1"/>
    <property type="molecule type" value="Genomic_DNA"/>
</dbReference>
<dbReference type="AlphaFoldDB" id="A0A6M1TP33"/>
<keyword evidence="1" id="KW-1133">Transmembrane helix</keyword>
<keyword evidence="1" id="KW-0472">Membrane</keyword>
<keyword evidence="1" id="KW-0812">Transmembrane</keyword>
<comment type="caution">
    <text evidence="2">The sequence shown here is derived from an EMBL/GenBank/DDBJ whole genome shotgun (WGS) entry which is preliminary data.</text>
</comment>
<organism evidence="2 3">
    <name type="scientific">Fodinibius halophilus</name>
    <dbReference type="NCBI Taxonomy" id="1736908"/>
    <lineage>
        <taxon>Bacteria</taxon>
        <taxon>Pseudomonadati</taxon>
        <taxon>Balneolota</taxon>
        <taxon>Balneolia</taxon>
        <taxon>Balneolales</taxon>
        <taxon>Balneolaceae</taxon>
        <taxon>Fodinibius</taxon>
    </lineage>
</organism>
<dbReference type="Proteomes" id="UP000479132">
    <property type="component" value="Unassembled WGS sequence"/>
</dbReference>